<name>A0A372LFN0_9BACI</name>
<comment type="caution">
    <text evidence="2">The sequence shown here is derived from an EMBL/GenBank/DDBJ whole genome shotgun (WGS) entry which is preliminary data.</text>
</comment>
<keyword evidence="1" id="KW-0732">Signal</keyword>
<reference evidence="2 3" key="1">
    <citation type="submission" date="2018-08" db="EMBL/GenBank/DDBJ databases">
        <title>Bacillus chawlae sp. nov., Bacillus glennii sp. nov., and Bacillus saganii sp. nov. Isolated from the Vehicle Assembly Building at Kennedy Space Center where the Viking Spacecraft were Assembled.</title>
        <authorList>
            <person name="Seuylemezian A."/>
            <person name="Vaishampayan P."/>
        </authorList>
    </citation>
    <scope>NUCLEOTIDE SEQUENCE [LARGE SCALE GENOMIC DNA]</scope>
    <source>
        <strain evidence="2 3">V44-8</strain>
    </source>
</reference>
<dbReference type="RefSeq" id="WP_117321281.1">
    <property type="nucleotide sequence ID" value="NZ_QVTD01000003.1"/>
</dbReference>
<dbReference type="AlphaFoldDB" id="A0A372LFN0"/>
<dbReference type="Proteomes" id="UP000262939">
    <property type="component" value="Unassembled WGS sequence"/>
</dbReference>
<gene>
    <name evidence="2" type="ORF">D0466_04120</name>
</gene>
<dbReference type="EMBL" id="QVTD01000003">
    <property type="protein sequence ID" value="RFU65105.1"/>
    <property type="molecule type" value="Genomic_DNA"/>
</dbReference>
<sequence length="294" mass="34076">MNKRMLISMVMVLFFTLSFSSISHAAAKPIDPKISPSIKKVMWNKLEYKKSMIGRVTIVKPVTQYKTVKNKPKGYGKLSKGKVVGITKTDKTKFYLSTGYWINKSKNIKYEKVPFSLSNAYADYVFWNPQKTYTFQFKWYSDTPEYDVYKPYKKSSTNQQWKVTALNPREGVVDYIYYHRFSNSVTRYTMWTPNNANPDAFDYPEVVLAYPVVKGQSWVSGGNRVKILSTNATVKTPAGTFKNVVHVQHRQAGNPDDVRLGNYYYVKGIGEIKYELYHEAYESDHYVYELSSIK</sequence>
<evidence type="ECO:0000256" key="1">
    <source>
        <dbReference type="SAM" id="SignalP"/>
    </source>
</evidence>
<feature type="chain" id="PRO_5017034873" evidence="1">
    <location>
        <begin position="26"/>
        <end position="294"/>
    </location>
</feature>
<feature type="signal peptide" evidence="1">
    <location>
        <begin position="1"/>
        <end position="25"/>
    </location>
</feature>
<accession>A0A372LFN0</accession>
<keyword evidence="3" id="KW-1185">Reference proteome</keyword>
<protein>
    <submittedName>
        <fullName evidence="2">Uncharacterized protein</fullName>
    </submittedName>
</protein>
<organism evidence="2 3">
    <name type="scientific">Peribacillus glennii</name>
    <dbReference type="NCBI Taxonomy" id="2303991"/>
    <lineage>
        <taxon>Bacteria</taxon>
        <taxon>Bacillati</taxon>
        <taxon>Bacillota</taxon>
        <taxon>Bacilli</taxon>
        <taxon>Bacillales</taxon>
        <taxon>Bacillaceae</taxon>
        <taxon>Peribacillus</taxon>
    </lineage>
</organism>
<proteinExistence type="predicted"/>
<evidence type="ECO:0000313" key="2">
    <source>
        <dbReference type="EMBL" id="RFU65105.1"/>
    </source>
</evidence>
<evidence type="ECO:0000313" key="3">
    <source>
        <dbReference type="Proteomes" id="UP000262939"/>
    </source>
</evidence>
<dbReference type="OrthoDB" id="2453732at2"/>